<evidence type="ECO:0000259" key="11">
    <source>
        <dbReference type="Pfam" id="PF14416"/>
    </source>
</evidence>
<evidence type="ECO:0000256" key="1">
    <source>
        <dbReference type="ARBA" id="ARBA00004323"/>
    </source>
</evidence>
<keyword evidence="6" id="KW-0333">Golgi apparatus</keyword>
<dbReference type="GO" id="GO:0000139">
    <property type="term" value="C:Golgi membrane"/>
    <property type="evidence" value="ECO:0007669"/>
    <property type="project" value="UniProtKB-SubCell"/>
</dbReference>
<dbReference type="PANTHER" id="PTHR32285">
    <property type="entry name" value="PROTEIN TRICHOME BIREFRINGENCE-LIKE 9-RELATED"/>
    <property type="match status" value="1"/>
</dbReference>
<evidence type="ECO:0000313" key="12">
    <source>
        <dbReference type="Proteomes" id="UP000504607"/>
    </source>
</evidence>
<dbReference type="FunCoup" id="A0A6I9SIH2">
    <property type="interactions" value="1087"/>
</dbReference>
<dbReference type="OrthoDB" id="630188at2759"/>
<dbReference type="InterPro" id="IPR029962">
    <property type="entry name" value="TBL"/>
</dbReference>
<dbReference type="InterPro" id="IPR025846">
    <property type="entry name" value="TBL_N"/>
</dbReference>
<dbReference type="Pfam" id="PF14416">
    <property type="entry name" value="PMR5N"/>
    <property type="match status" value="1"/>
</dbReference>
<dbReference type="Pfam" id="PF13839">
    <property type="entry name" value="PC-Esterase"/>
    <property type="match status" value="1"/>
</dbReference>
<organism evidence="12 13">
    <name type="scientific">Elaeis guineensis var. tenera</name>
    <name type="common">Oil palm</name>
    <dbReference type="NCBI Taxonomy" id="51953"/>
    <lineage>
        <taxon>Eukaryota</taxon>
        <taxon>Viridiplantae</taxon>
        <taxon>Streptophyta</taxon>
        <taxon>Embryophyta</taxon>
        <taxon>Tracheophyta</taxon>
        <taxon>Spermatophyta</taxon>
        <taxon>Magnoliopsida</taxon>
        <taxon>Liliopsida</taxon>
        <taxon>Arecaceae</taxon>
        <taxon>Arecoideae</taxon>
        <taxon>Cocoseae</taxon>
        <taxon>Elaeidinae</taxon>
        <taxon>Elaeis</taxon>
    </lineage>
</organism>
<keyword evidence="3 9" id="KW-0812">Transmembrane</keyword>
<proteinExistence type="inferred from homology"/>
<evidence type="ECO:0000259" key="10">
    <source>
        <dbReference type="Pfam" id="PF13839"/>
    </source>
</evidence>
<reference evidence="13" key="1">
    <citation type="submission" date="2025-08" db="UniProtKB">
        <authorList>
            <consortium name="RefSeq"/>
        </authorList>
    </citation>
    <scope>IDENTIFICATION</scope>
</reference>
<name>A0A6I9SIH2_ELAGV</name>
<evidence type="ECO:0000256" key="4">
    <source>
        <dbReference type="ARBA" id="ARBA00022968"/>
    </source>
</evidence>
<dbReference type="Proteomes" id="UP000504607">
    <property type="component" value="Chromosome 15"/>
</dbReference>
<comment type="subcellular location">
    <subcellularLocation>
        <location evidence="1">Golgi apparatus membrane</location>
        <topology evidence="1">Single-pass type II membrane protein</topology>
    </subcellularLocation>
</comment>
<feature type="compositionally biased region" description="Basic and acidic residues" evidence="8">
    <location>
        <begin position="174"/>
        <end position="200"/>
    </location>
</feature>
<dbReference type="AlphaFoldDB" id="A0A6I9SIH2"/>
<dbReference type="KEGG" id="egu:105058806"/>
<evidence type="ECO:0000313" key="13">
    <source>
        <dbReference type="RefSeq" id="XP_010940155.1"/>
    </source>
</evidence>
<dbReference type="InterPro" id="IPR026057">
    <property type="entry name" value="TBL_C"/>
</dbReference>
<feature type="transmembrane region" description="Helical" evidence="9">
    <location>
        <begin position="20"/>
        <end position="42"/>
    </location>
</feature>
<evidence type="ECO:0000256" key="7">
    <source>
        <dbReference type="ARBA" id="ARBA00023136"/>
    </source>
</evidence>
<dbReference type="RefSeq" id="XP_010940155.1">
    <property type="nucleotide sequence ID" value="XM_010941853.3"/>
</dbReference>
<feature type="domain" description="Trichome birefringence-like C-terminal" evidence="10">
    <location>
        <begin position="322"/>
        <end position="607"/>
    </location>
</feature>
<dbReference type="GO" id="GO:1990538">
    <property type="term" value="F:xylan O-acetyltransferase activity"/>
    <property type="evidence" value="ECO:0007669"/>
    <property type="project" value="UniProtKB-ARBA"/>
</dbReference>
<keyword evidence="5 9" id="KW-1133">Transmembrane helix</keyword>
<evidence type="ECO:0000256" key="9">
    <source>
        <dbReference type="SAM" id="Phobius"/>
    </source>
</evidence>
<sequence length="619" mass="69147">MDLRKPLFFEHLLSSKRRVVSGFGVGAAASLLVIFLLLFLGAPPAASSSSSSSILSWFFSVPEQQKAVGPPSPEEGLETASVDGNSSRTTVGEDAGGPSNHSVNAQDLSGKIQFQEDKPKPSAAIKDGDGGTAPPEENIIKGARSSIPRPSNGTRPSGGDGIPEKTQYATRKNASRDGDDGKILEFRDGVGGQDQERNRLDPGGAGKNHNTSCSSGEGRASERVEEEEAAAASSSSAGKNNSTSNNNRNNNNNGSGPSKAPGPGGLSGKCDIFDGRWVRDEQEPYYPAGSCPFIDRDFDCHTNGRPDDGFLKWRWQPYHCDIPRLNATDFLERLRGKRILFVGDSLNRNMWESLVCILRHSVKYKKRVYEASGRSQFKTRGYYSFKFKDYKCSVDFVRSPFLVRELYYKNANGSEDEKLRLDVLDETTSSYREADIVVFNTGHWWTHEKTSKGIDYYQEGDHVYPVLKVMEAYKKALTTWARWVDKNINSKKTQVVFRGYSLTHFRGGQWNSGGQCHKEIEPIFNQSYLAHYPSKMRALEQILKQMKTTVVYLNISRLTDYRKDGHPSIYRKKYQSVEEQIAAEKTQDCSHWCLPGIPDSWNELLYASLLMVGKGSWRR</sequence>
<dbReference type="InParanoid" id="A0A6I9SIH2"/>
<evidence type="ECO:0000256" key="6">
    <source>
        <dbReference type="ARBA" id="ARBA00023034"/>
    </source>
</evidence>
<feature type="domain" description="Trichome birefringence-like N-terminal" evidence="11">
    <location>
        <begin position="269"/>
        <end position="321"/>
    </location>
</feature>
<feature type="compositionally biased region" description="Low complexity" evidence="8">
    <location>
        <begin position="230"/>
        <end position="261"/>
    </location>
</feature>
<keyword evidence="7 9" id="KW-0472">Membrane</keyword>
<evidence type="ECO:0000256" key="8">
    <source>
        <dbReference type="SAM" id="MobiDB-lite"/>
    </source>
</evidence>
<keyword evidence="12" id="KW-1185">Reference proteome</keyword>
<comment type="similarity">
    <text evidence="2">Belongs to the PC-esterase family. TBL subfamily.</text>
</comment>
<protein>
    <submittedName>
        <fullName evidence="13">Protein trichome birefringence-like 2</fullName>
    </submittedName>
</protein>
<dbReference type="PANTHER" id="PTHR32285:SF208">
    <property type="entry name" value="PROTEIN TRICHOME BIREFRINGENCE-LIKE 2"/>
    <property type="match status" value="1"/>
</dbReference>
<feature type="region of interest" description="Disordered" evidence="8">
    <location>
        <begin position="65"/>
        <end position="266"/>
    </location>
</feature>
<gene>
    <name evidence="13" type="primary">LOC105058806</name>
</gene>
<evidence type="ECO:0000256" key="5">
    <source>
        <dbReference type="ARBA" id="ARBA00022989"/>
    </source>
</evidence>
<accession>A0A6I9SIH2</accession>
<keyword evidence="4" id="KW-0735">Signal-anchor</keyword>
<dbReference type="GeneID" id="105058806"/>
<evidence type="ECO:0000256" key="3">
    <source>
        <dbReference type="ARBA" id="ARBA00022692"/>
    </source>
</evidence>
<evidence type="ECO:0000256" key="2">
    <source>
        <dbReference type="ARBA" id="ARBA00007727"/>
    </source>
</evidence>